<dbReference type="CDD" id="cd14694">
    <property type="entry name" value="bZIP_NFIL3"/>
    <property type="match status" value="1"/>
</dbReference>
<feature type="compositionally biased region" description="Low complexity" evidence="6">
    <location>
        <begin position="343"/>
        <end position="356"/>
    </location>
</feature>
<dbReference type="InterPro" id="IPR046347">
    <property type="entry name" value="bZIP_sf"/>
</dbReference>
<dbReference type="GO" id="GO:0003677">
    <property type="term" value="F:DNA binding"/>
    <property type="evidence" value="ECO:0007669"/>
    <property type="project" value="UniProtKB-KW"/>
</dbReference>
<dbReference type="InterPro" id="IPR047229">
    <property type="entry name" value="NFIL3-like"/>
</dbReference>
<reference evidence="8" key="1">
    <citation type="submission" date="2022-08" db="UniProtKB">
        <authorList>
            <consortium name="EnsemblMetazoa"/>
        </authorList>
    </citation>
    <scope>IDENTIFICATION</scope>
    <source>
        <strain evidence="8">05x7-T-G4-1.051#20</strain>
    </source>
</reference>
<dbReference type="EnsemblMetazoa" id="G532.4">
    <property type="protein sequence ID" value="G532.4:cds"/>
    <property type="gene ID" value="G532"/>
</dbReference>
<dbReference type="GO" id="GO:0007623">
    <property type="term" value="P:circadian rhythm"/>
    <property type="evidence" value="ECO:0007669"/>
    <property type="project" value="TreeGrafter"/>
</dbReference>
<organism evidence="8 9">
    <name type="scientific">Magallana gigas</name>
    <name type="common">Pacific oyster</name>
    <name type="synonym">Crassostrea gigas</name>
    <dbReference type="NCBI Taxonomy" id="29159"/>
    <lineage>
        <taxon>Eukaryota</taxon>
        <taxon>Metazoa</taxon>
        <taxon>Spiralia</taxon>
        <taxon>Lophotrochozoa</taxon>
        <taxon>Mollusca</taxon>
        <taxon>Bivalvia</taxon>
        <taxon>Autobranchia</taxon>
        <taxon>Pteriomorphia</taxon>
        <taxon>Ostreida</taxon>
        <taxon>Ostreoidea</taxon>
        <taxon>Ostreidae</taxon>
        <taxon>Magallana</taxon>
    </lineage>
</organism>
<evidence type="ECO:0000256" key="6">
    <source>
        <dbReference type="SAM" id="MobiDB-lite"/>
    </source>
</evidence>
<feature type="region of interest" description="Disordered" evidence="6">
    <location>
        <begin position="473"/>
        <end position="576"/>
    </location>
</feature>
<feature type="domain" description="BZIP" evidence="7">
    <location>
        <begin position="496"/>
        <end position="559"/>
    </location>
</feature>
<evidence type="ECO:0000256" key="3">
    <source>
        <dbReference type="ARBA" id="ARBA00023125"/>
    </source>
</evidence>
<dbReference type="GO" id="GO:0003700">
    <property type="term" value="F:DNA-binding transcription factor activity"/>
    <property type="evidence" value="ECO:0007669"/>
    <property type="project" value="InterPro"/>
</dbReference>
<evidence type="ECO:0000313" key="8">
    <source>
        <dbReference type="EnsemblMetazoa" id="G532.4:cds"/>
    </source>
</evidence>
<proteinExistence type="inferred from homology"/>
<dbReference type="OMA" id="NDMIMEQ"/>
<dbReference type="PANTHER" id="PTHR15284:SF0">
    <property type="entry name" value="GH23983P"/>
    <property type="match status" value="1"/>
</dbReference>
<feature type="compositionally biased region" description="Basic and acidic residues" evidence="6">
    <location>
        <begin position="125"/>
        <end position="155"/>
    </location>
</feature>
<feature type="region of interest" description="Disordered" evidence="6">
    <location>
        <begin position="286"/>
        <end position="321"/>
    </location>
</feature>
<evidence type="ECO:0000256" key="4">
    <source>
        <dbReference type="ARBA" id="ARBA00023163"/>
    </source>
</evidence>
<dbReference type="AlphaFoldDB" id="A0A8W8NHK2"/>
<keyword evidence="9" id="KW-1185">Reference proteome</keyword>
<name>A0A8W8NHK2_MAGGI</name>
<evidence type="ECO:0000256" key="1">
    <source>
        <dbReference type="ARBA" id="ARBA00006079"/>
    </source>
</evidence>
<dbReference type="FunFam" id="1.20.5.170:FF:000025">
    <property type="entry name" value="nuclear factor interleukin-3-regulated protein-like"/>
    <property type="match status" value="1"/>
</dbReference>
<feature type="domain" description="BZIP" evidence="7">
    <location>
        <begin position="136"/>
        <end position="187"/>
    </location>
</feature>
<dbReference type="PANTHER" id="PTHR15284">
    <property type="entry name" value="NUCLEAR FACTOR INTERLEUKIN-3-REGULATED PROTEIN"/>
    <property type="match status" value="1"/>
</dbReference>
<evidence type="ECO:0000256" key="2">
    <source>
        <dbReference type="ARBA" id="ARBA00023015"/>
    </source>
</evidence>
<keyword evidence="3" id="KW-0238">DNA-binding</keyword>
<evidence type="ECO:0000313" key="9">
    <source>
        <dbReference type="Proteomes" id="UP000005408"/>
    </source>
</evidence>
<dbReference type="PROSITE" id="PS00036">
    <property type="entry name" value="BZIP_BASIC"/>
    <property type="match status" value="1"/>
</dbReference>
<feature type="compositionally biased region" description="Acidic residues" evidence="6">
    <location>
        <begin position="567"/>
        <end position="576"/>
    </location>
</feature>
<feature type="region of interest" description="Disordered" evidence="6">
    <location>
        <begin position="333"/>
        <end position="426"/>
    </location>
</feature>
<comment type="similarity">
    <text evidence="1">Belongs to the bZIP family. NFIL3 subfamily.</text>
</comment>
<feature type="compositionally biased region" description="Polar residues" evidence="6">
    <location>
        <begin position="288"/>
        <end position="320"/>
    </location>
</feature>
<dbReference type="SMART" id="SM00338">
    <property type="entry name" value="BRLZ"/>
    <property type="match status" value="2"/>
</dbReference>
<dbReference type="SUPFAM" id="SSF57959">
    <property type="entry name" value="Leucine zipper domain"/>
    <property type="match status" value="2"/>
</dbReference>
<protein>
    <recommendedName>
        <fullName evidence="7">BZIP domain-containing protein</fullName>
    </recommendedName>
</protein>
<evidence type="ECO:0000256" key="5">
    <source>
        <dbReference type="ARBA" id="ARBA00023242"/>
    </source>
</evidence>
<feature type="compositionally biased region" description="Low complexity" evidence="6">
    <location>
        <begin position="81"/>
        <end position="96"/>
    </location>
</feature>
<evidence type="ECO:0000259" key="7">
    <source>
        <dbReference type="PROSITE" id="PS50217"/>
    </source>
</evidence>
<feature type="compositionally biased region" description="Polar residues" evidence="6">
    <location>
        <begin position="357"/>
        <end position="369"/>
    </location>
</feature>
<feature type="region of interest" description="Disordered" evidence="6">
    <location>
        <begin position="202"/>
        <end position="223"/>
    </location>
</feature>
<feature type="compositionally biased region" description="Basic and acidic residues" evidence="6">
    <location>
        <begin position="506"/>
        <end position="527"/>
    </location>
</feature>
<dbReference type="Gene3D" id="1.20.5.170">
    <property type="match status" value="2"/>
</dbReference>
<dbReference type="InterPro" id="IPR004827">
    <property type="entry name" value="bZIP"/>
</dbReference>
<feature type="region of interest" description="Disordered" evidence="6">
    <location>
        <begin position="73"/>
        <end position="155"/>
    </location>
</feature>
<dbReference type="GO" id="GO:0005634">
    <property type="term" value="C:nucleus"/>
    <property type="evidence" value="ECO:0007669"/>
    <property type="project" value="TreeGrafter"/>
</dbReference>
<dbReference type="PROSITE" id="PS50217">
    <property type="entry name" value="BZIP"/>
    <property type="match status" value="2"/>
</dbReference>
<feature type="compositionally biased region" description="Basic and acidic residues" evidence="6">
    <location>
        <begin position="202"/>
        <end position="214"/>
    </location>
</feature>
<feature type="compositionally biased region" description="Polar residues" evidence="6">
    <location>
        <begin position="102"/>
        <end position="117"/>
    </location>
</feature>
<keyword evidence="4" id="KW-0804">Transcription</keyword>
<dbReference type="OrthoDB" id="6151507at2759"/>
<feature type="compositionally biased region" description="Low complexity" evidence="6">
    <location>
        <begin position="407"/>
        <end position="423"/>
    </location>
</feature>
<dbReference type="Pfam" id="PF07716">
    <property type="entry name" value="bZIP_2"/>
    <property type="match status" value="2"/>
</dbReference>
<accession>A0A8W8NHK2</accession>
<sequence>MACFVNTPILWEQRSIERRRTGLEAAFADGELRELIYKERRECSSYSYADFNSAVRIERKQELVTMEQEDQFNENADSLGSSSDTNSPNPTSNIPTCIVAPTANNRSSDKGASSDGSNPYIPSRKQREFIPENRKDDHYWEKRRKNNEAARRSREKRRFHDVVLENRIVELTRENCQVRNELFAIKKHFGIPLNETFDINEDSKAPASKTRERSLSPVSNHHASSSMNMAYLSAARSSGSMLHGAQPPTMVPMQSSIPLPISLQGNYNSKGPMSYFIAAVPSPGAPDTFQSQVSSNSLTSPHMQDRYPQQSSSASNNEELGTSRRKLYLSGESNETQGRQFNSSQSTSQYSPPYSSRNIQKATESNASSVKEETVPPSDYTSDDHTQDEPLSLTVRKRGDSFSGNESSVSYSSPDSPVSQSPPTMALPHKLRHKVPMDFGSAFQGAVFDPVSNGLTQLSEIALAQSGPLSLVKKSKHDDYDSSSRSGRMNTRSLIDPKYAERRRRNNEAARRCRENRKSLTKMREAKSSYLETENGKLRHELDTLQEEMKQLKDMIDRKKTVKPDPADDDMPEENK</sequence>
<feature type="compositionally biased region" description="Polar residues" evidence="6">
    <location>
        <begin position="333"/>
        <end position="342"/>
    </location>
</feature>
<dbReference type="InterPro" id="IPR047106">
    <property type="entry name" value="NFIL3-like_bZIP"/>
</dbReference>
<keyword evidence="5" id="KW-0539">Nucleus</keyword>
<dbReference type="Proteomes" id="UP000005408">
    <property type="component" value="Unassembled WGS sequence"/>
</dbReference>
<dbReference type="EnsemblMetazoa" id="G532.5">
    <property type="protein sequence ID" value="G532.5:cds"/>
    <property type="gene ID" value="G532"/>
</dbReference>
<keyword evidence="2" id="KW-0805">Transcription regulation</keyword>
<feature type="compositionally biased region" description="Basic and acidic residues" evidence="6">
    <location>
        <begin position="534"/>
        <end position="566"/>
    </location>
</feature>